<proteinExistence type="predicted"/>
<evidence type="ECO:0000313" key="3">
    <source>
        <dbReference type="Proteomes" id="UP001328107"/>
    </source>
</evidence>
<evidence type="ECO:0000256" key="1">
    <source>
        <dbReference type="SAM" id="Phobius"/>
    </source>
</evidence>
<dbReference type="AlphaFoldDB" id="A0AAN5CCG6"/>
<evidence type="ECO:0000313" key="2">
    <source>
        <dbReference type="EMBL" id="GMR38282.1"/>
    </source>
</evidence>
<name>A0AAN5CCG6_9BILA</name>
<reference evidence="3" key="1">
    <citation type="submission" date="2022-10" db="EMBL/GenBank/DDBJ databases">
        <title>Genome assembly of Pristionchus species.</title>
        <authorList>
            <person name="Yoshida K."/>
            <person name="Sommer R.J."/>
        </authorList>
    </citation>
    <scope>NUCLEOTIDE SEQUENCE [LARGE SCALE GENOMIC DNA]</scope>
    <source>
        <strain evidence="3">RS5460</strain>
    </source>
</reference>
<feature type="transmembrane region" description="Helical" evidence="1">
    <location>
        <begin position="20"/>
        <end position="42"/>
    </location>
</feature>
<dbReference type="EMBL" id="BTRK01000002">
    <property type="protein sequence ID" value="GMR38282.1"/>
    <property type="molecule type" value="Genomic_DNA"/>
</dbReference>
<keyword evidence="1" id="KW-0472">Membrane</keyword>
<keyword evidence="1" id="KW-1133">Transmembrane helix</keyword>
<accession>A0AAN5CCG6</accession>
<keyword evidence="1" id="KW-0812">Transmembrane</keyword>
<comment type="caution">
    <text evidence="2">The sequence shown here is derived from an EMBL/GenBank/DDBJ whole genome shotgun (WGS) entry which is preliminary data.</text>
</comment>
<gene>
    <name evidence="2" type="ORF">PMAYCL1PPCAC_08477</name>
</gene>
<sequence>MRISSRHSQCRRSRRASRVIPIRTTPSLALYFLSQANFISLFHRPFRALPSVNFQNDPSSHLLLQRNYSCDILCTRCIIRAMTHSTAKFD</sequence>
<organism evidence="2 3">
    <name type="scientific">Pristionchus mayeri</name>
    <dbReference type="NCBI Taxonomy" id="1317129"/>
    <lineage>
        <taxon>Eukaryota</taxon>
        <taxon>Metazoa</taxon>
        <taxon>Ecdysozoa</taxon>
        <taxon>Nematoda</taxon>
        <taxon>Chromadorea</taxon>
        <taxon>Rhabditida</taxon>
        <taxon>Rhabditina</taxon>
        <taxon>Diplogasteromorpha</taxon>
        <taxon>Diplogasteroidea</taxon>
        <taxon>Neodiplogasteridae</taxon>
        <taxon>Pristionchus</taxon>
    </lineage>
</organism>
<dbReference type="Proteomes" id="UP001328107">
    <property type="component" value="Unassembled WGS sequence"/>
</dbReference>
<keyword evidence="3" id="KW-1185">Reference proteome</keyword>
<protein>
    <submittedName>
        <fullName evidence="2">Uncharacterized protein</fullName>
    </submittedName>
</protein>